<feature type="compositionally biased region" description="Basic and acidic residues" evidence="20">
    <location>
        <begin position="196"/>
        <end position="207"/>
    </location>
</feature>
<evidence type="ECO:0000256" key="15">
    <source>
        <dbReference type="ARBA" id="ARBA00060842"/>
    </source>
</evidence>
<dbReference type="EMBL" id="BDSP01000133">
    <property type="protein sequence ID" value="GAX19014.1"/>
    <property type="molecule type" value="Genomic_DNA"/>
</dbReference>
<feature type="compositionally biased region" description="Gly residues" evidence="20">
    <location>
        <begin position="1058"/>
        <end position="1069"/>
    </location>
</feature>
<feature type="compositionally biased region" description="Polar residues" evidence="20">
    <location>
        <begin position="548"/>
        <end position="559"/>
    </location>
</feature>
<dbReference type="GO" id="GO:0017056">
    <property type="term" value="F:structural constituent of nuclear pore"/>
    <property type="evidence" value="ECO:0007669"/>
    <property type="project" value="TreeGrafter"/>
</dbReference>
<evidence type="ECO:0000256" key="6">
    <source>
        <dbReference type="ARBA" id="ARBA00022771"/>
    </source>
</evidence>
<feature type="compositionally biased region" description="Basic and acidic residues" evidence="20">
    <location>
        <begin position="34"/>
        <end position="49"/>
    </location>
</feature>
<keyword evidence="5" id="KW-0479">Metal-binding</keyword>
<dbReference type="OrthoDB" id="79830at2759"/>
<dbReference type="InterPro" id="IPR001876">
    <property type="entry name" value="Znf_RanBP2"/>
</dbReference>
<dbReference type="GO" id="GO:0005643">
    <property type="term" value="C:nuclear pore"/>
    <property type="evidence" value="ECO:0007669"/>
    <property type="project" value="UniProtKB-SubCell"/>
</dbReference>
<evidence type="ECO:0000256" key="13">
    <source>
        <dbReference type="ARBA" id="ARBA00023136"/>
    </source>
</evidence>
<keyword evidence="9" id="KW-0653">Protein transport</keyword>
<feature type="compositionally biased region" description="Low complexity" evidence="20">
    <location>
        <begin position="386"/>
        <end position="399"/>
    </location>
</feature>
<keyword evidence="23" id="KW-1185">Reference proteome</keyword>
<evidence type="ECO:0000313" key="23">
    <source>
        <dbReference type="Proteomes" id="UP000198406"/>
    </source>
</evidence>
<dbReference type="PANTHER" id="PTHR23193">
    <property type="entry name" value="NUCLEAR PORE COMPLEX PROTEIN NUP"/>
    <property type="match status" value="1"/>
</dbReference>
<feature type="region of interest" description="Disordered" evidence="20">
    <location>
        <begin position="383"/>
        <end position="429"/>
    </location>
</feature>
<feature type="compositionally biased region" description="Basic and acidic residues" evidence="20">
    <location>
        <begin position="229"/>
        <end position="238"/>
    </location>
</feature>
<evidence type="ECO:0000256" key="11">
    <source>
        <dbReference type="ARBA" id="ARBA00023125"/>
    </source>
</evidence>
<evidence type="ECO:0000256" key="4">
    <source>
        <dbReference type="ARBA" id="ARBA00022448"/>
    </source>
</evidence>
<feature type="compositionally biased region" description="Polar residues" evidence="20">
    <location>
        <begin position="447"/>
        <end position="486"/>
    </location>
</feature>
<dbReference type="GO" id="GO:0031965">
    <property type="term" value="C:nuclear membrane"/>
    <property type="evidence" value="ECO:0007669"/>
    <property type="project" value="UniProtKB-SubCell"/>
</dbReference>
<feature type="compositionally biased region" description="Basic and acidic residues" evidence="20">
    <location>
        <begin position="600"/>
        <end position="615"/>
    </location>
</feature>
<feature type="compositionally biased region" description="Polar residues" evidence="20">
    <location>
        <begin position="640"/>
        <end position="650"/>
    </location>
</feature>
<keyword evidence="10" id="KW-0811">Translocation</keyword>
<dbReference type="InterPro" id="IPR036443">
    <property type="entry name" value="Znf_RanBP2_sf"/>
</dbReference>
<evidence type="ECO:0000256" key="7">
    <source>
        <dbReference type="ARBA" id="ARBA00022816"/>
    </source>
</evidence>
<evidence type="ECO:0000256" key="17">
    <source>
        <dbReference type="ARBA" id="ARBA00078197"/>
    </source>
</evidence>
<dbReference type="InParanoid" id="A0A1Z5JYC8"/>
<dbReference type="InterPro" id="IPR026054">
    <property type="entry name" value="Nucleoporin"/>
</dbReference>
<feature type="domain" description="RanBP2-type" evidence="21">
    <location>
        <begin position="357"/>
        <end position="386"/>
    </location>
</feature>
<evidence type="ECO:0000256" key="2">
    <source>
        <dbReference type="ARBA" id="ARBA00004126"/>
    </source>
</evidence>
<evidence type="ECO:0000259" key="21">
    <source>
        <dbReference type="PROSITE" id="PS50199"/>
    </source>
</evidence>
<dbReference type="PANTHER" id="PTHR23193:SF23">
    <property type="entry name" value="NUCLEAR PORE COMPLEX PROTEIN NUP153"/>
    <property type="match status" value="1"/>
</dbReference>
<keyword evidence="13" id="KW-0472">Membrane</keyword>
<dbReference type="PROSITE" id="PS50199">
    <property type="entry name" value="ZF_RANBP2_2"/>
    <property type="match status" value="2"/>
</dbReference>
<feature type="region of interest" description="Disordered" evidence="20">
    <location>
        <begin position="196"/>
        <end position="254"/>
    </location>
</feature>
<gene>
    <name evidence="22" type="ORF">FisN_8Hh235</name>
</gene>
<evidence type="ECO:0000256" key="16">
    <source>
        <dbReference type="ARBA" id="ARBA00068609"/>
    </source>
</evidence>
<feature type="compositionally biased region" description="Polar residues" evidence="20">
    <location>
        <begin position="400"/>
        <end position="413"/>
    </location>
</feature>
<feature type="region of interest" description="Disordered" evidence="20">
    <location>
        <begin position="1017"/>
        <end position="1082"/>
    </location>
</feature>
<accession>A0A1Z5JYC8</accession>
<feature type="compositionally biased region" description="Low complexity" evidence="20">
    <location>
        <begin position="1028"/>
        <end position="1057"/>
    </location>
</feature>
<feature type="compositionally biased region" description="Low complexity" evidence="20">
    <location>
        <begin position="519"/>
        <end position="546"/>
    </location>
</feature>
<feature type="region of interest" description="Disordered" evidence="20">
    <location>
        <begin position="1"/>
        <end position="130"/>
    </location>
</feature>
<feature type="region of interest" description="Disordered" evidence="20">
    <location>
        <begin position="441"/>
        <end position="821"/>
    </location>
</feature>
<comment type="subcellular location">
    <subcellularLocation>
        <location evidence="2">Nucleus membrane</location>
    </subcellularLocation>
    <subcellularLocation>
        <location evidence="3">Nucleus</location>
        <location evidence="3">Nuclear pore complex</location>
    </subcellularLocation>
</comment>
<feature type="compositionally biased region" description="Polar residues" evidence="20">
    <location>
        <begin position="568"/>
        <end position="584"/>
    </location>
</feature>
<evidence type="ECO:0000256" key="18">
    <source>
        <dbReference type="ARBA" id="ARBA00079437"/>
    </source>
</evidence>
<feature type="compositionally biased region" description="Polar residues" evidence="20">
    <location>
        <begin position="716"/>
        <end position="749"/>
    </location>
</feature>
<dbReference type="AlphaFoldDB" id="A0A1Z5JYC8"/>
<dbReference type="Proteomes" id="UP000198406">
    <property type="component" value="Unassembled WGS sequence"/>
</dbReference>
<evidence type="ECO:0000256" key="14">
    <source>
        <dbReference type="ARBA" id="ARBA00023242"/>
    </source>
</evidence>
<dbReference type="GO" id="GO:0003677">
    <property type="term" value="F:DNA binding"/>
    <property type="evidence" value="ECO:0007669"/>
    <property type="project" value="UniProtKB-KW"/>
</dbReference>
<evidence type="ECO:0000256" key="20">
    <source>
        <dbReference type="SAM" id="MobiDB-lite"/>
    </source>
</evidence>
<keyword evidence="4" id="KW-0813">Transport</keyword>
<comment type="similarity">
    <text evidence="15">Belongs to the NUP153 family.</text>
</comment>
<feature type="compositionally biased region" description="Polar residues" evidence="20">
    <location>
        <begin position="616"/>
        <end position="629"/>
    </location>
</feature>
<evidence type="ECO:0000256" key="12">
    <source>
        <dbReference type="ARBA" id="ARBA00023132"/>
    </source>
</evidence>
<dbReference type="SMART" id="SM00547">
    <property type="entry name" value="ZnF_RBZ"/>
    <property type="match status" value="2"/>
</dbReference>
<feature type="compositionally biased region" description="Basic and acidic residues" evidence="20">
    <location>
        <begin position="688"/>
        <end position="702"/>
    </location>
</feature>
<comment type="caution">
    <text evidence="22">The sequence shown here is derived from an EMBL/GenBank/DDBJ whole genome shotgun (WGS) entry which is preliminary data.</text>
</comment>
<feature type="compositionally biased region" description="Polar residues" evidence="20">
    <location>
        <begin position="64"/>
        <end position="83"/>
    </location>
</feature>
<proteinExistence type="inferred from homology"/>
<evidence type="ECO:0000256" key="3">
    <source>
        <dbReference type="ARBA" id="ARBA00004567"/>
    </source>
</evidence>
<name>A0A1Z5JYC8_FISSO</name>
<comment type="cofactor">
    <cofactor evidence="1">
        <name>Zn(2+)</name>
        <dbReference type="ChEBI" id="CHEBI:29105"/>
    </cofactor>
</comment>
<dbReference type="GO" id="GO:0051028">
    <property type="term" value="P:mRNA transport"/>
    <property type="evidence" value="ECO:0007669"/>
    <property type="project" value="UniProtKB-KW"/>
</dbReference>
<keyword evidence="12" id="KW-0906">Nuclear pore complex</keyword>
<reference evidence="22 23" key="1">
    <citation type="journal article" date="2015" name="Plant Cell">
        <title>Oil accumulation by the oleaginous diatom Fistulifera solaris as revealed by the genome and transcriptome.</title>
        <authorList>
            <person name="Tanaka T."/>
            <person name="Maeda Y."/>
            <person name="Veluchamy A."/>
            <person name="Tanaka M."/>
            <person name="Abida H."/>
            <person name="Marechal E."/>
            <person name="Bowler C."/>
            <person name="Muto M."/>
            <person name="Sunaga Y."/>
            <person name="Tanaka M."/>
            <person name="Yoshino T."/>
            <person name="Taniguchi T."/>
            <person name="Fukuda Y."/>
            <person name="Nemoto M."/>
            <person name="Matsumoto M."/>
            <person name="Wong P.S."/>
            <person name="Aburatani S."/>
            <person name="Fujibuchi W."/>
        </authorList>
    </citation>
    <scope>NUCLEOTIDE SEQUENCE [LARGE SCALE GENOMIC DNA]</scope>
    <source>
        <strain evidence="22 23">JPCC DA0580</strain>
    </source>
</reference>
<evidence type="ECO:0000313" key="22">
    <source>
        <dbReference type="EMBL" id="GAX19014.1"/>
    </source>
</evidence>
<keyword evidence="6 19" id="KW-0863">Zinc-finger</keyword>
<evidence type="ECO:0000256" key="9">
    <source>
        <dbReference type="ARBA" id="ARBA00022927"/>
    </source>
</evidence>
<dbReference type="GO" id="GO:0006405">
    <property type="term" value="P:RNA export from nucleus"/>
    <property type="evidence" value="ECO:0007669"/>
    <property type="project" value="TreeGrafter"/>
</dbReference>
<dbReference type="SUPFAM" id="SSF90209">
    <property type="entry name" value="Ran binding protein zinc finger-like"/>
    <property type="match status" value="1"/>
</dbReference>
<keyword evidence="11" id="KW-0238">DNA-binding</keyword>
<feature type="compositionally biased region" description="Basic residues" evidence="20">
    <location>
        <begin position="1072"/>
        <end position="1082"/>
    </location>
</feature>
<keyword evidence="14" id="KW-0539">Nucleus</keyword>
<evidence type="ECO:0000256" key="8">
    <source>
        <dbReference type="ARBA" id="ARBA00022833"/>
    </source>
</evidence>
<dbReference type="GO" id="GO:0008139">
    <property type="term" value="F:nuclear localization sequence binding"/>
    <property type="evidence" value="ECO:0007669"/>
    <property type="project" value="TreeGrafter"/>
</dbReference>
<dbReference type="Gene3D" id="4.10.1060.10">
    <property type="entry name" value="Zinc finger, RanBP2-type"/>
    <property type="match status" value="1"/>
</dbReference>
<feature type="compositionally biased region" description="Low complexity" evidence="20">
    <location>
        <begin position="774"/>
        <end position="783"/>
    </location>
</feature>
<dbReference type="PROSITE" id="PS01358">
    <property type="entry name" value="ZF_RANBP2_1"/>
    <property type="match status" value="2"/>
</dbReference>
<keyword evidence="7" id="KW-0509">mRNA transport</keyword>
<feature type="compositionally biased region" description="Low complexity" evidence="20">
    <location>
        <begin position="662"/>
        <end position="686"/>
    </location>
</feature>
<dbReference type="GO" id="GO:0008270">
    <property type="term" value="F:zinc ion binding"/>
    <property type="evidence" value="ECO:0007669"/>
    <property type="project" value="UniProtKB-KW"/>
</dbReference>
<feature type="compositionally biased region" description="Polar residues" evidence="20">
    <location>
        <begin position="784"/>
        <end position="793"/>
    </location>
</feature>
<feature type="domain" description="RanBP2-type" evidence="21">
    <location>
        <begin position="313"/>
        <end position="343"/>
    </location>
</feature>
<dbReference type="Pfam" id="PF00641">
    <property type="entry name" value="Zn_ribbon_RanBP"/>
    <property type="match status" value="1"/>
</dbReference>
<sequence>MTEESDSSKPPSRWGNLVSLFSPGASKQKTIPELSRKPSTENGELRLHGTGEPTPKRRHMNPKYNLQPSHWNSPAVNQSLIQSKTEESGGSKPSTSLIAPRDSAAKSEQKPLPSSTPGRRIVRARHTPSRFLSADIKINNSALIAGERKLWKDLSEKTSFAKPRSDDAKHVGFVQGQIMPEANRLYKKRVMIKRPHLTEPDESKDESASSPTSPKSKRTRVSFNADAFYGRERDDHSRAPNVDYGSRSTHESDGRSFIETEVPLKSISTYPIVLREYKGYRDNRVAVYGDPMDDYKEIKKAASAAPKPVAPEDESPPWECKKCKHMNPNDESLCVKCKDPRSHKTDAEGWGDLFAEQKDKWKCSGCSLYNNKDAVKCVACEAEKPGGSSSSVNGDASSSTKATGFASETTAKTSGPVGTPFTFGSEGSKVTEAKTAPAKFTFGAPSTEATTASGSQPFAFGNVSSEAANKTPSISFGSTSVPANATPSKPPSFSFGSAPASSETSSKTPSFSFGNAAVPSDSSSKTPSFSFGQAAAPSEASSKPPSFSFGQSAAPSEPQSKSEDDETSTPPLANFGGTSTTTESLAKPFSFGGTSATSETTEKSVKFDGSLDTKETSNNMPFGASSINADTPAKSFTFGKISSTSDTPADSLSFGGAGYSVASESSQKPSFSFSPAAPSAFSSIPPKDSSDENKLDLNEKESLNVVAPSPAPFVFGSSQAGNAQAADTASFGQNSTLVAAPQLTQQGDTQPFKLGAATEAQEDGDSSRKKTKQSFGFSGGNNSTSLSEDSNAFGSAAPSMFGQDKDNALSGNGSFAGPGNASETNSSGFVFGASQTSLTSNTKALETPASFGQPFGTSSTFSGGFGATSVQSDTNTAVGNNVPNFGTSVSTSNGFGTSSNSSTFGNAAQAPATFGAPAPPAFGTSTPAFGAPTAFGAAPTPAFGNPASAPANTAPIFGAAPTPSSSAPAFGNPTFGAPNPFNSTASNQTAFGMNPAPAPAAPTFGGFNPAPAFGQTGQAPGFGAPAVSSSFGQPPQQQPSFGAPQGFGGQAPSFGAGAADGGFSLGSGGAAPKRRIVRARRK</sequence>
<evidence type="ECO:0000256" key="19">
    <source>
        <dbReference type="PROSITE-ProRule" id="PRU00322"/>
    </source>
</evidence>
<evidence type="ECO:0000256" key="5">
    <source>
        <dbReference type="ARBA" id="ARBA00022723"/>
    </source>
</evidence>
<keyword evidence="8" id="KW-0862">Zinc</keyword>
<organism evidence="22 23">
    <name type="scientific">Fistulifera solaris</name>
    <name type="common">Oleaginous diatom</name>
    <dbReference type="NCBI Taxonomy" id="1519565"/>
    <lineage>
        <taxon>Eukaryota</taxon>
        <taxon>Sar</taxon>
        <taxon>Stramenopiles</taxon>
        <taxon>Ochrophyta</taxon>
        <taxon>Bacillariophyta</taxon>
        <taxon>Bacillariophyceae</taxon>
        <taxon>Bacillariophycidae</taxon>
        <taxon>Naviculales</taxon>
        <taxon>Naviculaceae</taxon>
        <taxon>Fistulifera</taxon>
    </lineage>
</organism>
<dbReference type="GO" id="GO:0006606">
    <property type="term" value="P:protein import into nucleus"/>
    <property type="evidence" value="ECO:0007669"/>
    <property type="project" value="TreeGrafter"/>
</dbReference>
<feature type="compositionally biased region" description="Low complexity" evidence="20">
    <location>
        <begin position="491"/>
        <end position="512"/>
    </location>
</feature>
<evidence type="ECO:0000256" key="1">
    <source>
        <dbReference type="ARBA" id="ARBA00001947"/>
    </source>
</evidence>
<evidence type="ECO:0000256" key="10">
    <source>
        <dbReference type="ARBA" id="ARBA00023010"/>
    </source>
</evidence>
<protein>
    <recommendedName>
        <fullName evidence="16">Nuclear pore complex protein Nup153</fullName>
    </recommendedName>
    <alternativeName>
        <fullName evidence="18">153 kDa nucleoporin</fullName>
    </alternativeName>
    <alternativeName>
        <fullName evidence="17">Nucleoporin Nup153</fullName>
    </alternativeName>
</protein>